<dbReference type="Pfam" id="PF03466">
    <property type="entry name" value="LysR_substrate"/>
    <property type="match status" value="1"/>
</dbReference>
<dbReference type="PROSITE" id="PS50931">
    <property type="entry name" value="HTH_LYSR"/>
    <property type="match status" value="1"/>
</dbReference>
<dbReference type="InterPro" id="IPR005119">
    <property type="entry name" value="LysR_subst-bd"/>
</dbReference>
<dbReference type="InterPro" id="IPR036388">
    <property type="entry name" value="WH-like_DNA-bd_sf"/>
</dbReference>
<accession>A0A1E5L494</accession>
<dbReference type="STRING" id="1390249.BHU72_07025"/>
<protein>
    <recommendedName>
        <fullName evidence="5">HTH lysR-type domain-containing protein</fullName>
    </recommendedName>
</protein>
<feature type="domain" description="HTH lysR-type" evidence="5">
    <location>
        <begin position="1"/>
        <end position="58"/>
    </location>
</feature>
<dbReference type="EMBL" id="MJAT01000035">
    <property type="protein sequence ID" value="OEH84937.1"/>
    <property type="molecule type" value="Genomic_DNA"/>
</dbReference>
<dbReference type="GO" id="GO:0000976">
    <property type="term" value="F:transcription cis-regulatory region binding"/>
    <property type="evidence" value="ECO:0007669"/>
    <property type="project" value="TreeGrafter"/>
</dbReference>
<dbReference type="FunFam" id="1.10.10.10:FF:000001">
    <property type="entry name" value="LysR family transcriptional regulator"/>
    <property type="match status" value="1"/>
</dbReference>
<evidence type="ECO:0000313" key="7">
    <source>
        <dbReference type="Proteomes" id="UP000095255"/>
    </source>
</evidence>
<dbReference type="PANTHER" id="PTHR30126">
    <property type="entry name" value="HTH-TYPE TRANSCRIPTIONAL REGULATOR"/>
    <property type="match status" value="1"/>
</dbReference>
<evidence type="ECO:0000256" key="2">
    <source>
        <dbReference type="ARBA" id="ARBA00023015"/>
    </source>
</evidence>
<comment type="similarity">
    <text evidence="1">Belongs to the LysR transcriptional regulatory family.</text>
</comment>
<evidence type="ECO:0000313" key="6">
    <source>
        <dbReference type="EMBL" id="OEH84937.1"/>
    </source>
</evidence>
<dbReference type="InterPro" id="IPR047788">
    <property type="entry name" value="LysR-like_Sec_metab"/>
</dbReference>
<dbReference type="Gene3D" id="3.40.190.290">
    <property type="match status" value="1"/>
</dbReference>
<evidence type="ECO:0000256" key="3">
    <source>
        <dbReference type="ARBA" id="ARBA00023125"/>
    </source>
</evidence>
<reference evidence="6 7" key="1">
    <citation type="submission" date="2016-09" db="EMBL/GenBank/DDBJ databases">
        <title>Desulfuribacillus arsenicus sp. nov., an obligately anaerobic, dissimilatory arsenic- and antimonate-reducing bacterium isolated from anoxic sediments.</title>
        <authorList>
            <person name="Abin C.A."/>
            <person name="Hollibaugh J.T."/>
        </authorList>
    </citation>
    <scope>NUCLEOTIDE SEQUENCE [LARGE SCALE GENOMIC DNA]</scope>
    <source>
        <strain evidence="6 7">MLFW-2</strain>
    </source>
</reference>
<dbReference type="Proteomes" id="UP000095255">
    <property type="component" value="Unassembled WGS sequence"/>
</dbReference>
<keyword evidence="2" id="KW-0805">Transcription regulation</keyword>
<keyword evidence="7" id="KW-1185">Reference proteome</keyword>
<dbReference type="Pfam" id="PF00126">
    <property type="entry name" value="HTH_1"/>
    <property type="match status" value="1"/>
</dbReference>
<keyword evidence="4" id="KW-0804">Transcription</keyword>
<evidence type="ECO:0000259" key="5">
    <source>
        <dbReference type="PROSITE" id="PS50931"/>
    </source>
</evidence>
<dbReference type="PANTHER" id="PTHR30126:SF40">
    <property type="entry name" value="HTH-TYPE TRANSCRIPTIONAL REGULATOR GLTR"/>
    <property type="match status" value="1"/>
</dbReference>
<dbReference type="InterPro" id="IPR000847">
    <property type="entry name" value="LysR_HTH_N"/>
</dbReference>
<dbReference type="SUPFAM" id="SSF53850">
    <property type="entry name" value="Periplasmic binding protein-like II"/>
    <property type="match status" value="1"/>
</dbReference>
<dbReference type="PRINTS" id="PR00039">
    <property type="entry name" value="HTHLYSR"/>
</dbReference>
<dbReference type="Gene3D" id="1.10.10.10">
    <property type="entry name" value="Winged helix-like DNA-binding domain superfamily/Winged helix DNA-binding domain"/>
    <property type="match status" value="1"/>
</dbReference>
<dbReference type="AlphaFoldDB" id="A0A1E5L494"/>
<sequence length="297" mass="32827">MNLSQIEAFVDLVETRSFSHTAQRLSVSQPAISQRINALEKSLGCQLFERKSDDLVLTHIGTYLYEQGKGILALCQSTYLHIQDMKSSPHGSVSIGASTIPSQFLISPMIKEFRNSYPHIQIQVHVAGTEQITRLLSEKKVDVAIVGSYPSDDSSFHVFPVATDQLQLIVPIDHAWATRAYINIEELKDAILILREKQSGTRKILSEALSHHNIQLDKLSVLGEFGSTDAVISAVENSLGVSFVSTAAAERAITLQKVKPVLVRGLSIERKLYCAVNKDHNSLSTNKFVDFIQTLAL</sequence>
<organism evidence="6 7">
    <name type="scientific">Desulfuribacillus stibiiarsenatis</name>
    <dbReference type="NCBI Taxonomy" id="1390249"/>
    <lineage>
        <taxon>Bacteria</taxon>
        <taxon>Bacillati</taxon>
        <taxon>Bacillota</taxon>
        <taxon>Desulfuribacillia</taxon>
        <taxon>Desulfuribacillales</taxon>
        <taxon>Desulfuribacillaceae</taxon>
        <taxon>Desulfuribacillus</taxon>
    </lineage>
</organism>
<evidence type="ECO:0000256" key="4">
    <source>
        <dbReference type="ARBA" id="ARBA00023163"/>
    </source>
</evidence>
<name>A0A1E5L494_9FIRM</name>
<dbReference type="GO" id="GO:0003700">
    <property type="term" value="F:DNA-binding transcription factor activity"/>
    <property type="evidence" value="ECO:0007669"/>
    <property type="project" value="InterPro"/>
</dbReference>
<comment type="caution">
    <text evidence="6">The sequence shown here is derived from an EMBL/GenBank/DDBJ whole genome shotgun (WGS) entry which is preliminary data.</text>
</comment>
<gene>
    <name evidence="6" type="ORF">BHU72_07025</name>
</gene>
<proteinExistence type="inferred from homology"/>
<dbReference type="NCBIfam" id="NF040786">
    <property type="entry name" value="LysR_Sec_metab"/>
    <property type="match status" value="1"/>
</dbReference>
<dbReference type="SUPFAM" id="SSF46785">
    <property type="entry name" value="Winged helix' DNA-binding domain"/>
    <property type="match status" value="1"/>
</dbReference>
<keyword evidence="3" id="KW-0238">DNA-binding</keyword>
<evidence type="ECO:0000256" key="1">
    <source>
        <dbReference type="ARBA" id="ARBA00009437"/>
    </source>
</evidence>
<dbReference type="InterPro" id="IPR036390">
    <property type="entry name" value="WH_DNA-bd_sf"/>
</dbReference>